<dbReference type="RefSeq" id="WP_135772509.1">
    <property type="nucleotide sequence ID" value="NZ_RQEY01000003.1"/>
</dbReference>
<dbReference type="OrthoDB" id="343624at2"/>
<accession>A0A4R9HC95</accession>
<dbReference type="AlphaFoldDB" id="A0A4R9HC95"/>
<proteinExistence type="predicted"/>
<evidence type="ECO:0000313" key="2">
    <source>
        <dbReference type="Proteomes" id="UP000298097"/>
    </source>
</evidence>
<protein>
    <submittedName>
        <fullName evidence="1">Uncharacterized protein</fullName>
    </submittedName>
</protein>
<comment type="caution">
    <text evidence="1">The sequence shown here is derived from an EMBL/GenBank/DDBJ whole genome shotgun (WGS) entry which is preliminary data.</text>
</comment>
<dbReference type="Proteomes" id="UP000298097">
    <property type="component" value="Unassembled WGS sequence"/>
</dbReference>
<organism evidence="1 2">
    <name type="scientific">Leptospira andrefontaineae</name>
    <dbReference type="NCBI Taxonomy" id="2484976"/>
    <lineage>
        <taxon>Bacteria</taxon>
        <taxon>Pseudomonadati</taxon>
        <taxon>Spirochaetota</taxon>
        <taxon>Spirochaetia</taxon>
        <taxon>Leptospirales</taxon>
        <taxon>Leptospiraceae</taxon>
        <taxon>Leptospira</taxon>
    </lineage>
</organism>
<name>A0A4R9HC95_9LEPT</name>
<keyword evidence="2" id="KW-1185">Reference proteome</keyword>
<gene>
    <name evidence="1" type="ORF">EHO65_01770</name>
</gene>
<evidence type="ECO:0000313" key="1">
    <source>
        <dbReference type="EMBL" id="TGK44138.1"/>
    </source>
</evidence>
<reference evidence="1" key="1">
    <citation type="journal article" date="2019" name="PLoS Negl. Trop. Dis.">
        <title>Revisiting the worldwide diversity of Leptospira species in the environment.</title>
        <authorList>
            <person name="Vincent A.T."/>
            <person name="Schiettekatte O."/>
            <person name="Bourhy P."/>
            <person name="Veyrier F.J."/>
            <person name="Picardeau M."/>
        </authorList>
    </citation>
    <scope>NUCLEOTIDE SEQUENCE [LARGE SCALE GENOMIC DNA]</scope>
    <source>
        <strain evidence="1">201800301</strain>
    </source>
</reference>
<dbReference type="EMBL" id="RQEY01000003">
    <property type="protein sequence ID" value="TGK44138.1"/>
    <property type="molecule type" value="Genomic_DNA"/>
</dbReference>
<sequence>MGSLLEEPEFPKLISAYREALTRRYSKNNLSRYPKFSSIPEEKVDLLVRYFLELLYPEYEGRKKLDGAFTSLAGFVHSPPKVFGLLGSLSMAVFKLGRHLKSAFQAGFAALHSYVTAHRFEEIMFSKAKELLKEGNDLQNKSIFNQVLASVSKKDADEFREDILKLFATLSDKELLSKIKQLMDAVVKTMKSKPKTYTQEEVEGIMLGAGILTKGEELFAGLTREEMDLILEAIDQVEKDAFEEAIASAKGGK</sequence>